<dbReference type="AlphaFoldDB" id="A0A0Q3LGX2"/>
<dbReference type="InParanoid" id="A0A0Q3LGX2"/>
<accession>A0A0Q3LGX2</accession>
<dbReference type="EMBL" id="CM000883">
    <property type="protein sequence ID" value="KQJ91893.1"/>
    <property type="molecule type" value="Genomic_DNA"/>
</dbReference>
<reference evidence="3" key="3">
    <citation type="submission" date="2018-08" db="UniProtKB">
        <authorList>
            <consortium name="EnsemblPlants"/>
        </authorList>
    </citation>
    <scope>IDENTIFICATION</scope>
    <source>
        <strain evidence="3">cv. Bd21</strain>
    </source>
</reference>
<reference evidence="2" key="2">
    <citation type="submission" date="2017-06" db="EMBL/GenBank/DDBJ databases">
        <title>WGS assembly of Brachypodium distachyon.</title>
        <authorList>
            <consortium name="The International Brachypodium Initiative"/>
            <person name="Lucas S."/>
            <person name="Harmon-Smith M."/>
            <person name="Lail K."/>
            <person name="Tice H."/>
            <person name="Grimwood J."/>
            <person name="Bruce D."/>
            <person name="Barry K."/>
            <person name="Shu S."/>
            <person name="Lindquist E."/>
            <person name="Wang M."/>
            <person name="Pitluck S."/>
            <person name="Vogel J.P."/>
            <person name="Garvin D.F."/>
            <person name="Mockler T.C."/>
            <person name="Schmutz J."/>
            <person name="Rokhsar D."/>
            <person name="Bevan M.W."/>
        </authorList>
    </citation>
    <scope>NUCLEOTIDE SEQUENCE</scope>
    <source>
        <strain evidence="2">Bd21</strain>
    </source>
</reference>
<dbReference type="EnsemblPlants" id="KQJ91893">
    <property type="protein sequence ID" value="KQJ91893"/>
    <property type="gene ID" value="BRADI_4g40375v3"/>
</dbReference>
<feature type="region of interest" description="Disordered" evidence="1">
    <location>
        <begin position="208"/>
        <end position="237"/>
    </location>
</feature>
<name>A0A0Q3LGX2_BRADI</name>
<gene>
    <name evidence="2" type="ORF">BRADI_4g40375v3</name>
</gene>
<organism evidence="2">
    <name type="scientific">Brachypodium distachyon</name>
    <name type="common">Purple false brome</name>
    <name type="synonym">Trachynia distachya</name>
    <dbReference type="NCBI Taxonomy" id="15368"/>
    <lineage>
        <taxon>Eukaryota</taxon>
        <taxon>Viridiplantae</taxon>
        <taxon>Streptophyta</taxon>
        <taxon>Embryophyta</taxon>
        <taxon>Tracheophyta</taxon>
        <taxon>Spermatophyta</taxon>
        <taxon>Magnoliopsida</taxon>
        <taxon>Liliopsida</taxon>
        <taxon>Poales</taxon>
        <taxon>Poaceae</taxon>
        <taxon>BOP clade</taxon>
        <taxon>Pooideae</taxon>
        <taxon>Stipodae</taxon>
        <taxon>Brachypodieae</taxon>
        <taxon>Brachypodium</taxon>
    </lineage>
</organism>
<proteinExistence type="predicted"/>
<evidence type="ECO:0000313" key="2">
    <source>
        <dbReference type="EMBL" id="KQJ91893.1"/>
    </source>
</evidence>
<evidence type="ECO:0000313" key="4">
    <source>
        <dbReference type="Proteomes" id="UP000008810"/>
    </source>
</evidence>
<reference evidence="2 3" key="1">
    <citation type="journal article" date="2010" name="Nature">
        <title>Genome sequencing and analysis of the model grass Brachypodium distachyon.</title>
        <authorList>
            <consortium name="International Brachypodium Initiative"/>
        </authorList>
    </citation>
    <scope>NUCLEOTIDE SEQUENCE [LARGE SCALE GENOMIC DNA]</scope>
    <source>
        <strain evidence="2 3">Bd21</strain>
    </source>
</reference>
<dbReference type="Gramene" id="KQJ91893">
    <property type="protein sequence ID" value="KQJ91893"/>
    <property type="gene ID" value="BRADI_4g40375v3"/>
</dbReference>
<keyword evidence="4" id="KW-1185">Reference proteome</keyword>
<protein>
    <submittedName>
        <fullName evidence="2 3">Uncharacterized protein</fullName>
    </submittedName>
</protein>
<dbReference type="Proteomes" id="UP000008810">
    <property type="component" value="Chromosome 4"/>
</dbReference>
<evidence type="ECO:0000313" key="3">
    <source>
        <dbReference type="EnsemblPlants" id="KQJ91893"/>
    </source>
</evidence>
<feature type="region of interest" description="Disordered" evidence="1">
    <location>
        <begin position="167"/>
        <end position="194"/>
    </location>
</feature>
<sequence>MDAFNEWWAVAGTCAVGVVIDIRAGHRLCGGCISPPSQSPSKALTMSLASQCRRSSCSIGRFNLQEGRDVLLRLSLVLLRVTVVFWRFRAMVLRVASKSATVIVVAVTWSSMAFMRDVSVGGRGPRAVMSKLQNTKVYRRLIRRVLGQAFPLPIGPMPPPEAHHLNRSTGISPPAPKGVQATVDRRRSRGRTRHRRRCCLHRCRVRRAGTTPPPQAASEIGDSTGDPNPVSSTTQNATQFAKSKPICKLKSSSFFGGIFFLLWI</sequence>
<feature type="compositionally biased region" description="Polar residues" evidence="1">
    <location>
        <begin position="225"/>
        <end position="237"/>
    </location>
</feature>
<evidence type="ECO:0000256" key="1">
    <source>
        <dbReference type="SAM" id="MobiDB-lite"/>
    </source>
</evidence>